<organism evidence="3 4">
    <name type="scientific">Legionella sainthelensi</name>
    <dbReference type="NCBI Taxonomy" id="28087"/>
    <lineage>
        <taxon>Bacteria</taxon>
        <taxon>Pseudomonadati</taxon>
        <taxon>Pseudomonadota</taxon>
        <taxon>Gammaproteobacteria</taxon>
        <taxon>Legionellales</taxon>
        <taxon>Legionellaceae</taxon>
        <taxon>Legionella</taxon>
    </lineage>
</organism>
<dbReference type="Proteomes" id="UP000054621">
    <property type="component" value="Unassembled WGS sequence"/>
</dbReference>
<dbReference type="SUPFAM" id="SSF82771">
    <property type="entry name" value="GIY-YIG endonuclease"/>
    <property type="match status" value="1"/>
</dbReference>
<dbReference type="EMBL" id="LNYV01000015">
    <property type="protein sequence ID" value="KTD58034.1"/>
    <property type="molecule type" value="Genomic_DNA"/>
</dbReference>
<dbReference type="STRING" id="28087.Lsai_1556"/>
<dbReference type="InterPro" id="IPR000305">
    <property type="entry name" value="GIY-YIG_endonuc"/>
</dbReference>
<comment type="caution">
    <text evidence="3">The sequence shown here is derived from an EMBL/GenBank/DDBJ whole genome shotgun (WGS) entry which is preliminary data.</text>
</comment>
<accession>A0A0W0YMD5</accession>
<evidence type="ECO:0000313" key="3">
    <source>
        <dbReference type="EMBL" id="KTD58034.1"/>
    </source>
</evidence>
<dbReference type="RefSeq" id="WP_027270765.1">
    <property type="nucleotide sequence ID" value="NZ_CAAAJE010000010.1"/>
</dbReference>
<dbReference type="PROSITE" id="PS50164">
    <property type="entry name" value="GIY_YIG"/>
    <property type="match status" value="1"/>
</dbReference>
<evidence type="ECO:0000259" key="2">
    <source>
        <dbReference type="PROSITE" id="PS50164"/>
    </source>
</evidence>
<comment type="similarity">
    <text evidence="1">Belongs to the UPF0213 family.</text>
</comment>
<sequence>MEKYSYVYIVTNHKNGTLYIGVTTDLVKRIWEHKNKFVESFTKKYNCTRLVYYEYEQHIDVLEAIKREKRLKKYSRTWKIELIESVNPLWRDLYEDIC</sequence>
<dbReference type="InterPro" id="IPR035901">
    <property type="entry name" value="GIY-YIG_endonuc_sf"/>
</dbReference>
<dbReference type="OrthoDB" id="9807770at2"/>
<evidence type="ECO:0000256" key="1">
    <source>
        <dbReference type="ARBA" id="ARBA00007435"/>
    </source>
</evidence>
<evidence type="ECO:0000313" key="4">
    <source>
        <dbReference type="Proteomes" id="UP000054621"/>
    </source>
</evidence>
<feature type="domain" description="GIY-YIG" evidence="2">
    <location>
        <begin position="3"/>
        <end position="81"/>
    </location>
</feature>
<reference evidence="3 4" key="1">
    <citation type="submission" date="2015-11" db="EMBL/GenBank/DDBJ databases">
        <title>Genomic analysis of 38 Legionella species identifies large and diverse effector repertoires.</title>
        <authorList>
            <person name="Burstein D."/>
            <person name="Amaro F."/>
            <person name="Zusman T."/>
            <person name="Lifshitz Z."/>
            <person name="Cohen O."/>
            <person name="Gilbert J.A."/>
            <person name="Pupko T."/>
            <person name="Shuman H.A."/>
            <person name="Segal G."/>
        </authorList>
    </citation>
    <scope>NUCLEOTIDE SEQUENCE [LARGE SCALE GENOMIC DNA]</scope>
    <source>
        <strain evidence="3 4">Mt.St.Helens-4</strain>
    </source>
</reference>
<dbReference type="PANTHER" id="PTHR34477">
    <property type="entry name" value="UPF0213 PROTEIN YHBQ"/>
    <property type="match status" value="1"/>
</dbReference>
<dbReference type="SMART" id="SM00465">
    <property type="entry name" value="GIYc"/>
    <property type="match status" value="1"/>
</dbReference>
<dbReference type="CDD" id="cd10448">
    <property type="entry name" value="GIY-YIG_unchar_3"/>
    <property type="match status" value="1"/>
</dbReference>
<dbReference type="Gene3D" id="3.40.1440.10">
    <property type="entry name" value="GIY-YIG endonuclease"/>
    <property type="match status" value="1"/>
</dbReference>
<dbReference type="eggNOG" id="COG2827">
    <property type="taxonomic scope" value="Bacteria"/>
</dbReference>
<dbReference type="Pfam" id="PF01541">
    <property type="entry name" value="GIY-YIG"/>
    <property type="match status" value="1"/>
</dbReference>
<protein>
    <submittedName>
        <fullName evidence="3">Endo/excinuclease</fullName>
    </submittedName>
</protein>
<dbReference type="InterPro" id="IPR050190">
    <property type="entry name" value="UPF0213_domain"/>
</dbReference>
<proteinExistence type="inferred from homology"/>
<name>A0A0W0YMD5_9GAMM</name>
<dbReference type="PATRIC" id="fig|28087.4.peg.1668"/>
<gene>
    <name evidence="3" type="ORF">Lsai_1556</name>
</gene>
<dbReference type="AlphaFoldDB" id="A0A0W0YMD5"/>
<dbReference type="PANTHER" id="PTHR34477:SF5">
    <property type="entry name" value="BSL5627 PROTEIN"/>
    <property type="match status" value="1"/>
</dbReference>